<accession>A0A022PK90</accession>
<gene>
    <name evidence="1" type="ORF">BA1DRAFT_00806</name>
</gene>
<dbReference type="Proteomes" id="UP000023464">
    <property type="component" value="Unassembled WGS sequence"/>
</dbReference>
<dbReference type="PATRIC" id="fig|1393736.3.peg.815"/>
<dbReference type="NCBIfam" id="NF011458">
    <property type="entry name" value="PRK14876.1"/>
    <property type="match status" value="1"/>
</dbReference>
<comment type="caution">
    <text evidence="1">The sequence shown here is derived from an EMBL/GenBank/DDBJ whole genome shotgun (WGS) entry which is preliminary data.</text>
</comment>
<evidence type="ECO:0000313" key="2">
    <source>
        <dbReference type="Proteomes" id="UP000023464"/>
    </source>
</evidence>
<dbReference type="AlphaFoldDB" id="A0A022PK90"/>
<dbReference type="Pfam" id="PF06986">
    <property type="entry name" value="F_T4SS_TraN"/>
    <property type="match status" value="2"/>
</dbReference>
<keyword evidence="2" id="KW-1185">Reference proteome</keyword>
<organism evidence="1 2">
    <name type="scientific">Photorhabdus aegyptia</name>
    <dbReference type="NCBI Taxonomy" id="2805098"/>
    <lineage>
        <taxon>Bacteria</taxon>
        <taxon>Pseudomonadati</taxon>
        <taxon>Pseudomonadota</taxon>
        <taxon>Gammaproteobacteria</taxon>
        <taxon>Enterobacterales</taxon>
        <taxon>Morganellaceae</taxon>
        <taxon>Photorhabdus</taxon>
    </lineage>
</organism>
<dbReference type="InterPro" id="IPR014121">
    <property type="entry name" value="TraN_Ftype"/>
</dbReference>
<protein>
    <submittedName>
        <fullName evidence="1">Type-1V conjugative transfer system mating pair stabilization</fullName>
    </submittedName>
</protein>
<reference evidence="1 2" key="1">
    <citation type="submission" date="2014-03" db="EMBL/GenBank/DDBJ databases">
        <title>Draft Genome of Photorhabdus luminescens BA1, an Egyptian Isolate.</title>
        <authorList>
            <person name="Ghazal S."/>
            <person name="Hurst S.G.IV."/>
            <person name="Morris K."/>
            <person name="Thomas K."/>
            <person name="Tisa L.S."/>
        </authorList>
    </citation>
    <scope>NUCLEOTIDE SEQUENCE [LARGE SCALE GENOMIC DNA]</scope>
    <source>
        <strain evidence="1 2">BA1</strain>
    </source>
</reference>
<evidence type="ECO:0000313" key="1">
    <source>
        <dbReference type="EMBL" id="EYU16522.1"/>
    </source>
</evidence>
<sequence length="884" mass="96403">MKNLFRKEWFLRPVCTLLMVSHLGVVTYTPYTFSASTQQNAQSAEQFYKTLPGLSANSNGTAQYGNGQAVNINQVYPNQGSSTSLDQLKSVYGNDGDTTKLGSETNTALKSENSLRGEAYRTVSGATKTTANIKNTDSIFGRHKDFLANQEKYMQDLGDCSMSKELHTNRVVQHIPDYKECTRTTSVSGTFNLFHPYEAGLLSHRDGPANIASCGVGCIELWVGTVGDNYWEGRCKIYEEEMSVNIINPQAITSAVITRAKWDDYMQIYIGGTGRESLVWAGPDGPNIFPPETKGKCERNTSWDRSPNVDVTSKFRNTPHNGSLFFKNRVSITGAGEGYAKVMVRYDPSRMVSNDIWESDRPREFQNLVTAINTGYCQNYSVTCRDSVTPDQNGCAYINGAHICSKDLTPSPIPGLSPFCKSATVVSHCGTDAGVNNTCKNYDNNSACKFIKSTCITGAAGGQSGCWQASEVWDCGTDAVVPSTTEKDKYVCPGAVQCINGTCLQPESEPSGDFQTAVAMLQAATYAVNEMVCGDDTTETTRTCSLFKGEAMQCKSAMGGWVDCCNQPVNVSWIQYLQLTYYTLKVTDALAVKAGMFEQGKGLFDMGSELATKAIDAITKPVMSAFNSLTGRAGTEVAKEITEKGMTGLINEAVGELTKQVAQWTLDTFGPTVTNAIFESTAGTAAVEGGALANEGVQLSSTLVNAVSVIGYAYMAYQIANILVNIIWACTEDEFKLAVKKETKLAVHIDSWCQTELLGQCIEKRSSYCTFNSQIGRIFQEQGRRQLGIGWGNKHNPDCRGLTLEEFGRIDFSKVDLSEWIGSLHKADLLPSPDSINLDSVTGSGSILNINGNRKNTRDRFQDGVNSIDIEETKKNVEAILKVQ</sequence>
<proteinExistence type="predicted"/>
<dbReference type="EMBL" id="JFGV01000009">
    <property type="protein sequence ID" value="EYU16522.1"/>
    <property type="molecule type" value="Genomic_DNA"/>
</dbReference>
<name>A0A022PK90_9GAMM</name>